<keyword evidence="1" id="KW-0812">Transmembrane</keyword>
<proteinExistence type="predicted"/>
<evidence type="ECO:0000256" key="1">
    <source>
        <dbReference type="SAM" id="Phobius"/>
    </source>
</evidence>
<reference evidence="2 3" key="1">
    <citation type="journal article" date="2016" name="Proc. Natl. Acad. Sci. U.S.A.">
        <title>Comparative genomics of biotechnologically important yeasts.</title>
        <authorList>
            <person name="Riley R."/>
            <person name="Haridas S."/>
            <person name="Wolfe K.H."/>
            <person name="Lopes M.R."/>
            <person name="Hittinger C.T."/>
            <person name="Goeker M."/>
            <person name="Salamov A.A."/>
            <person name="Wisecaver J.H."/>
            <person name="Long T.M."/>
            <person name="Calvey C.H."/>
            <person name="Aerts A.L."/>
            <person name="Barry K.W."/>
            <person name="Choi C."/>
            <person name="Clum A."/>
            <person name="Coughlan A.Y."/>
            <person name="Deshpande S."/>
            <person name="Douglass A.P."/>
            <person name="Hanson S.J."/>
            <person name="Klenk H.-P."/>
            <person name="LaButti K.M."/>
            <person name="Lapidus A."/>
            <person name="Lindquist E.A."/>
            <person name="Lipzen A.M."/>
            <person name="Meier-Kolthoff J.P."/>
            <person name="Ohm R.A."/>
            <person name="Otillar R.P."/>
            <person name="Pangilinan J.L."/>
            <person name="Peng Y."/>
            <person name="Rokas A."/>
            <person name="Rosa C.A."/>
            <person name="Scheuner C."/>
            <person name="Sibirny A.A."/>
            <person name="Slot J.C."/>
            <person name="Stielow J.B."/>
            <person name="Sun H."/>
            <person name="Kurtzman C.P."/>
            <person name="Blackwell M."/>
            <person name="Grigoriev I.V."/>
            <person name="Jeffries T.W."/>
        </authorList>
    </citation>
    <scope>NUCLEOTIDE SEQUENCE [LARGE SCALE GENOMIC DNA]</scope>
    <source>
        <strain evidence="2 3">DSM 6958</strain>
    </source>
</reference>
<keyword evidence="3" id="KW-1185">Reference proteome</keyword>
<evidence type="ECO:0000313" key="2">
    <source>
        <dbReference type="EMBL" id="ODQ67700.1"/>
    </source>
</evidence>
<keyword evidence="1" id="KW-0472">Membrane</keyword>
<dbReference type="EMBL" id="KV454406">
    <property type="protein sequence ID" value="ODQ67700.1"/>
    <property type="molecule type" value="Genomic_DNA"/>
</dbReference>
<keyword evidence="1" id="KW-1133">Transmembrane helix</keyword>
<organism evidence="2 3">
    <name type="scientific">Nadsonia fulvescens var. elongata DSM 6958</name>
    <dbReference type="NCBI Taxonomy" id="857566"/>
    <lineage>
        <taxon>Eukaryota</taxon>
        <taxon>Fungi</taxon>
        <taxon>Dikarya</taxon>
        <taxon>Ascomycota</taxon>
        <taxon>Saccharomycotina</taxon>
        <taxon>Dipodascomycetes</taxon>
        <taxon>Dipodascales</taxon>
        <taxon>Dipodascales incertae sedis</taxon>
        <taxon>Nadsonia</taxon>
    </lineage>
</organism>
<gene>
    <name evidence="2" type="ORF">NADFUDRAFT_63240</name>
</gene>
<evidence type="ECO:0000313" key="3">
    <source>
        <dbReference type="Proteomes" id="UP000095009"/>
    </source>
</evidence>
<feature type="transmembrane region" description="Helical" evidence="1">
    <location>
        <begin position="15"/>
        <end position="35"/>
    </location>
</feature>
<dbReference type="Proteomes" id="UP000095009">
    <property type="component" value="Unassembled WGS sequence"/>
</dbReference>
<accession>A0A1E3PQW3</accession>
<sequence length="108" mass="11900">MTAIDRAIRHYSKPLILSFGVLIVAASAFTLFYPVSPKTNSNSSMSSEELSKVALGDKVPEKTEDADYENWSLEKLNKWLKSRYITAPVSASRDDLVGLVKAMKMTGA</sequence>
<dbReference type="AlphaFoldDB" id="A0A1E3PQW3"/>
<protein>
    <submittedName>
        <fullName evidence="2">Uncharacterized protein</fullName>
    </submittedName>
</protein>
<name>A0A1E3PQW3_9ASCO</name>